<dbReference type="SUPFAM" id="SSF49785">
    <property type="entry name" value="Galactose-binding domain-like"/>
    <property type="match status" value="2"/>
</dbReference>
<evidence type="ECO:0000313" key="9">
    <source>
        <dbReference type="Proteomes" id="UP001597533"/>
    </source>
</evidence>
<keyword evidence="3" id="KW-0378">Hydrolase</keyword>
<dbReference type="InterPro" id="IPR001322">
    <property type="entry name" value="Lamin_tail_dom"/>
</dbReference>
<dbReference type="Proteomes" id="UP001597533">
    <property type="component" value="Unassembled WGS sequence"/>
</dbReference>
<name>A0ABW5WPX9_9FLAO</name>
<dbReference type="Gene3D" id="2.60.120.260">
    <property type="entry name" value="Galactose-binding domain-like"/>
    <property type="match status" value="2"/>
</dbReference>
<feature type="chain" id="PRO_5046873770" evidence="5">
    <location>
        <begin position="21"/>
        <end position="2120"/>
    </location>
</feature>
<evidence type="ECO:0000256" key="3">
    <source>
        <dbReference type="ARBA" id="ARBA00022801"/>
    </source>
</evidence>
<evidence type="ECO:0000256" key="1">
    <source>
        <dbReference type="ARBA" id="ARBA00022670"/>
    </source>
</evidence>
<sequence>MKKFTLLLFVLLAVSWQSYAQDHSTVALAQPLVIDSNCVGTSGGANSGDPTGFDNTDGNVCSASYSGGDDYIFSYVGNGSALQLDLTTSNTWSGMMVTEGTPTGGTCVGSANSSTSSKSLLTIGLTAGVTYYIHISTYPTPQSPGQFCLNAAEVAPATPPANNFCIDAEVISVNTDESCSVVTSGTINLASDSGEDSTTCSGTEDDDVWYSFVASSSTHTIDLLNVSGSTTDLFHSVWEGACGALTNLSCSDPNSSIASGLTPGNTYLLRVYSWTSTAGQDTTFDVCIGTPPAPPANNTIDGAEVLTVNADLNCTDTTSGTIENATASGENTTACGGTEDDDVWYSFVALGETQNISLLNVAGSTTDLYHSVWEGTSGSLTNLSCSDPNSSTITGLTIGNTYLLRVYSWTSTSGQDTTFDVCITTEPAFVDVCGGAFTSTPGATVTNGSPVIDNLTVALSPTDIISDLDVAINLPHTFTGDVDITLTSPNGTVVELTTDNGGGGDNYENTVFDDDAATSIVGATAPFTGTFSPEGNLSDFNGEIFDGTWTLTVEDDAGGDDGTLISWCLFPTVITPPDCAITDIAAGAQAPCSYDGVTSTYSQDIVVTYNDAPATGSLDVNGQLFPITGSPQTVTLTGLLADELDVDVNAVFTDLLLCSYAETAVFTAPGECIPPIDCSTSEVRNTTFCYGNSDDTTSWSYSSSDGGPLLVSFNAGQMESCCDDIEIYDGTDDSGIELFNAGLTDMTGVTVIANSGSVFMRMDSDSSVSCEANGYVPLDWDVSCFVAPACTITDVTAGTQSPCDETTITYSQDIIITYNDAPASGTLDVNGQSFTIETSPQTVTLTDLPADSQIVDVNVSFSQEAFCTFEALALFQAPEDCTPVPTDDCGAYTSTDQYAIDDANDPVSTIVVTGTGGNVIDDLNVAIAIDHTYIGDLDITLTSPEGTVVDLFFDQCFGDDNLNIILDDQGTPVDCTGTGPLIGVFQPTGNLSDFLYDVFDGTWTLSIVDDAGGDDGTLLSWCLLPTLVPPPACPNPVSTEGAATCLGGGTALLEAFTTCEAGDTSGNVSVTDAGGESGHGTGFGTGGDSYADNEAYRMDMDVTLPPGAVVQNTTVYVEYTSTFPTEFRIQVTPPSGAVQTDLAPGSSGNFIGDFNNIDYPSVDGTWTFRFMDTYNDGGTTVDATVTNMTIVVDYIVSGGTPEIQWYADDVGGTILATGDTFDPVPFLPNGDTNTPGVYTFYAACSTQNECRTATEFEILELPEIVVPDNIVACGPVELEELDEGGYFTEPDGDGEEYEGGDIIEESVVLYVFAESFTTPNCTAQGSFSIIIGDTYPTTTGAEICAGDASQTVSASAACGIGLQETSISYSGSGGTSGLNPTTGTGTDTYADNTPINITVPALPAGAVATGTSVQISFETNGGSYQSELRVEATPPSGAVQTDLAPGTGLGGTTLDADLGSWGSDSPVGDWTFRFKESYNDGGTTVDANITDITITVTYLVEDVGVINWYTNATGGSSIASGNTFDPIAFLPSGNTDTPGIYTLYAACSTAPACRTAVDFTIHPQTVAIAPEDVLTCDSYNLPAIIADGAYYTGPNGTGDALAVGAAITETTTVYVFADNGNCTAEDSFVVTIDNDLPRIETVSVCAGDTQAFEVSTVCPETMPSASATGSGGESGLNPGGTASDTYADNTPINITFPTLPTGAIITNTEVMISYTTLGGSWRSEMRVEATPPSGAVQTDLQPSTLTSGGTITDANIGSWGADDPSGDWTFRFRETYNDGTSSADANITNITITVSYDIPGNILWYATETSTEVIGTGSSFDPAAYLPGGNTNTIGSYTFYAECVALPGCRNPAVYEIYGPTISCPEDIEVDTDLGECGAVVEFTIDADANCPNSVITQTEGLPSGTMFPVGTTTNTFVVTDAGGNTATCSFDVTVDDNEAPNVNCAAITVVLDGNGEVNVTASQLDDNSSDNCGIASYTIDGNSSADFTCADTGGDLSDLIISQYIDGPDANDCIEIYNGTGNTVELTGNYSISIYFNGITTPQVWPLLGSIANDDTYVICQQFSDAEATGNVDLINGIMWNGNDAVSLDNNGNAIDILGIIGNNPGLDWNAGGNSTKNT</sequence>
<feature type="compositionally biased region" description="Polar residues" evidence="4">
    <location>
        <begin position="1735"/>
        <end position="1755"/>
    </location>
</feature>
<dbReference type="PROSITE" id="PS51829">
    <property type="entry name" value="P_HOMO_B"/>
    <property type="match status" value="2"/>
</dbReference>
<dbReference type="InterPro" id="IPR003410">
    <property type="entry name" value="HYR_dom"/>
</dbReference>
<dbReference type="Pfam" id="PF00932">
    <property type="entry name" value="LTD"/>
    <property type="match status" value="1"/>
</dbReference>
<evidence type="ECO:0000259" key="6">
    <source>
        <dbReference type="PROSITE" id="PS50825"/>
    </source>
</evidence>
<feature type="region of interest" description="Disordered" evidence="4">
    <location>
        <begin position="1727"/>
        <end position="1758"/>
    </location>
</feature>
<feature type="signal peptide" evidence="5">
    <location>
        <begin position="1"/>
        <end position="20"/>
    </location>
</feature>
<evidence type="ECO:0000259" key="7">
    <source>
        <dbReference type="PROSITE" id="PS51829"/>
    </source>
</evidence>
<dbReference type="InterPro" id="IPR056600">
    <property type="entry name" value="GBD_T9SS_assoc"/>
</dbReference>
<feature type="compositionally biased region" description="Gly residues" evidence="4">
    <location>
        <begin position="1669"/>
        <end position="1678"/>
    </location>
</feature>
<feature type="region of interest" description="Disordered" evidence="4">
    <location>
        <begin position="1663"/>
        <end position="1684"/>
    </location>
</feature>
<comment type="caution">
    <text evidence="8">The sequence shown here is derived from an EMBL/GenBank/DDBJ whole genome shotgun (WGS) entry which is preliminary data.</text>
</comment>
<reference evidence="9" key="1">
    <citation type="journal article" date="2019" name="Int. J. Syst. Evol. Microbiol.">
        <title>The Global Catalogue of Microorganisms (GCM) 10K type strain sequencing project: providing services to taxonomists for standard genome sequencing and annotation.</title>
        <authorList>
            <consortium name="The Broad Institute Genomics Platform"/>
            <consortium name="The Broad Institute Genome Sequencing Center for Infectious Disease"/>
            <person name="Wu L."/>
            <person name="Ma J."/>
        </authorList>
    </citation>
    <scope>NUCLEOTIDE SEQUENCE [LARGE SCALE GENOMIC DNA]</scope>
    <source>
        <strain evidence="9">KCTC 32141</strain>
    </source>
</reference>
<dbReference type="Pfam" id="PF01483">
    <property type="entry name" value="P_proprotein"/>
    <property type="match status" value="2"/>
</dbReference>
<dbReference type="RefSeq" id="WP_379898929.1">
    <property type="nucleotide sequence ID" value="NZ_JBHUOV010000008.1"/>
</dbReference>
<proteinExistence type="predicted"/>
<feature type="domain" description="P/Homo B" evidence="7">
    <location>
        <begin position="425"/>
        <end position="578"/>
    </location>
</feature>
<feature type="non-terminal residue" evidence="8">
    <location>
        <position position="2120"/>
    </location>
</feature>
<keyword evidence="2" id="KW-0677">Repeat</keyword>
<feature type="domain" description="HYR" evidence="6">
    <location>
        <begin position="1855"/>
        <end position="1937"/>
    </location>
</feature>
<evidence type="ECO:0000256" key="2">
    <source>
        <dbReference type="ARBA" id="ARBA00022737"/>
    </source>
</evidence>
<evidence type="ECO:0000256" key="5">
    <source>
        <dbReference type="SAM" id="SignalP"/>
    </source>
</evidence>
<dbReference type="InterPro" id="IPR002884">
    <property type="entry name" value="P_dom"/>
</dbReference>
<gene>
    <name evidence="8" type="ORF">ACFS5M_11900</name>
</gene>
<dbReference type="EMBL" id="JBHUOV010000008">
    <property type="protein sequence ID" value="MFD2824374.1"/>
    <property type="molecule type" value="Genomic_DNA"/>
</dbReference>
<dbReference type="Pfam" id="PF23759">
    <property type="entry name" value="GBD_T9SS_assoc"/>
    <property type="match status" value="2"/>
</dbReference>
<organism evidence="8 9">
    <name type="scientific">Lacinutrix iliipiscaria</name>
    <dbReference type="NCBI Taxonomy" id="1230532"/>
    <lineage>
        <taxon>Bacteria</taxon>
        <taxon>Pseudomonadati</taxon>
        <taxon>Bacteroidota</taxon>
        <taxon>Flavobacteriia</taxon>
        <taxon>Flavobacteriales</taxon>
        <taxon>Flavobacteriaceae</taxon>
        <taxon>Lacinutrix</taxon>
    </lineage>
</organism>
<keyword evidence="9" id="KW-1185">Reference proteome</keyword>
<dbReference type="Pfam" id="PF02494">
    <property type="entry name" value="HYR"/>
    <property type="match status" value="1"/>
</dbReference>
<evidence type="ECO:0000256" key="4">
    <source>
        <dbReference type="SAM" id="MobiDB-lite"/>
    </source>
</evidence>
<keyword evidence="5" id="KW-0732">Signal</keyword>
<dbReference type="InterPro" id="IPR008979">
    <property type="entry name" value="Galactose-bd-like_sf"/>
</dbReference>
<dbReference type="PROSITE" id="PS50825">
    <property type="entry name" value="HYR"/>
    <property type="match status" value="1"/>
</dbReference>
<keyword evidence="1" id="KW-0645">Protease</keyword>
<evidence type="ECO:0000313" key="8">
    <source>
        <dbReference type="EMBL" id="MFD2824374.1"/>
    </source>
</evidence>
<accession>A0ABW5WPX9</accession>
<protein>
    <submittedName>
        <fullName evidence="8">Proprotein convertase P-domain-containing protein</fullName>
    </submittedName>
</protein>
<feature type="domain" description="P/Homo B" evidence="7">
    <location>
        <begin position="882"/>
        <end position="1031"/>
    </location>
</feature>